<comment type="caution">
    <text evidence="2">The sequence shown here is derived from an EMBL/GenBank/DDBJ whole genome shotgun (WGS) entry which is preliminary data.</text>
</comment>
<proteinExistence type="predicted"/>
<name>A0AAD5EJ44_UMBRA</name>
<dbReference type="GeneID" id="75910250"/>
<evidence type="ECO:0000256" key="1">
    <source>
        <dbReference type="SAM" id="Phobius"/>
    </source>
</evidence>
<feature type="transmembrane region" description="Helical" evidence="1">
    <location>
        <begin position="26"/>
        <end position="48"/>
    </location>
</feature>
<dbReference type="EMBL" id="MU620892">
    <property type="protein sequence ID" value="KAI8584499.1"/>
    <property type="molecule type" value="Genomic_DNA"/>
</dbReference>
<evidence type="ECO:0000313" key="3">
    <source>
        <dbReference type="Proteomes" id="UP001206595"/>
    </source>
</evidence>
<protein>
    <submittedName>
        <fullName evidence="2">Uncharacterized protein</fullName>
    </submittedName>
</protein>
<dbReference type="Proteomes" id="UP001206595">
    <property type="component" value="Unassembled WGS sequence"/>
</dbReference>
<keyword evidence="1" id="KW-0812">Transmembrane</keyword>
<organism evidence="2 3">
    <name type="scientific">Umbelopsis ramanniana AG</name>
    <dbReference type="NCBI Taxonomy" id="1314678"/>
    <lineage>
        <taxon>Eukaryota</taxon>
        <taxon>Fungi</taxon>
        <taxon>Fungi incertae sedis</taxon>
        <taxon>Mucoromycota</taxon>
        <taxon>Mucoromycotina</taxon>
        <taxon>Umbelopsidomycetes</taxon>
        <taxon>Umbelopsidales</taxon>
        <taxon>Umbelopsidaceae</taxon>
        <taxon>Umbelopsis</taxon>
    </lineage>
</organism>
<reference evidence="2" key="1">
    <citation type="submission" date="2021-06" db="EMBL/GenBank/DDBJ databases">
        <authorList>
            <consortium name="DOE Joint Genome Institute"/>
            <person name="Mondo S.J."/>
            <person name="Amses K.R."/>
            <person name="Simmons D.R."/>
            <person name="Longcore J.E."/>
            <person name="Seto K."/>
            <person name="Alves G.H."/>
            <person name="Bonds A.E."/>
            <person name="Quandt C.A."/>
            <person name="Davis W.J."/>
            <person name="Chang Y."/>
            <person name="Letcher P.M."/>
            <person name="Powell M.J."/>
            <person name="Kuo A."/>
            <person name="Labutti K."/>
            <person name="Pangilinan J."/>
            <person name="Andreopoulos W."/>
            <person name="Tritt A."/>
            <person name="Riley R."/>
            <person name="Hundley H."/>
            <person name="Johnson J."/>
            <person name="Lipzen A."/>
            <person name="Barry K."/>
            <person name="Berbee M.L."/>
            <person name="Buchler N.E."/>
            <person name="Grigoriev I.V."/>
            <person name="Spatafora J.W."/>
            <person name="Stajich J.E."/>
            <person name="James T.Y."/>
        </authorList>
    </citation>
    <scope>NUCLEOTIDE SEQUENCE</scope>
    <source>
        <strain evidence="2">AG</strain>
    </source>
</reference>
<sequence length="55" mass="6254">MKLSNLSRAYIQEINQILTVLHFQPFTSMIFVALVYAYCTIVGSPQLIHNLRGIS</sequence>
<dbReference type="RefSeq" id="XP_051449503.1">
    <property type="nucleotide sequence ID" value="XM_051584900.1"/>
</dbReference>
<keyword evidence="1" id="KW-1133">Transmembrane helix</keyword>
<keyword evidence="1" id="KW-0472">Membrane</keyword>
<dbReference type="AlphaFoldDB" id="A0AAD5EJ44"/>
<reference evidence="2" key="2">
    <citation type="journal article" date="2022" name="Proc. Natl. Acad. Sci. U.S.A.">
        <title>Diploid-dominant life cycles characterize the early evolution of Fungi.</title>
        <authorList>
            <person name="Amses K.R."/>
            <person name="Simmons D.R."/>
            <person name="Longcore J.E."/>
            <person name="Mondo S.J."/>
            <person name="Seto K."/>
            <person name="Jeronimo G.H."/>
            <person name="Bonds A.E."/>
            <person name="Quandt C.A."/>
            <person name="Davis W.J."/>
            <person name="Chang Y."/>
            <person name="Federici B.A."/>
            <person name="Kuo A."/>
            <person name="LaButti K."/>
            <person name="Pangilinan J."/>
            <person name="Andreopoulos W."/>
            <person name="Tritt A."/>
            <person name="Riley R."/>
            <person name="Hundley H."/>
            <person name="Johnson J."/>
            <person name="Lipzen A."/>
            <person name="Barry K."/>
            <person name="Lang B.F."/>
            <person name="Cuomo C.A."/>
            <person name="Buchler N.E."/>
            <person name="Grigoriev I.V."/>
            <person name="Spatafora J.W."/>
            <person name="Stajich J.E."/>
            <person name="James T.Y."/>
        </authorList>
    </citation>
    <scope>NUCLEOTIDE SEQUENCE</scope>
    <source>
        <strain evidence="2">AG</strain>
    </source>
</reference>
<accession>A0AAD5EJ44</accession>
<evidence type="ECO:0000313" key="2">
    <source>
        <dbReference type="EMBL" id="KAI8584499.1"/>
    </source>
</evidence>
<keyword evidence="3" id="KW-1185">Reference proteome</keyword>
<gene>
    <name evidence="2" type="ORF">K450DRAFT_216664</name>
</gene>